<evidence type="ECO:0000313" key="1">
    <source>
        <dbReference type="EMBL" id="MBK1699210.1"/>
    </source>
</evidence>
<name>A0A934QN30_9PROT</name>
<dbReference type="AlphaFoldDB" id="A0A934QN30"/>
<organism evidence="1 2">
    <name type="scientific">Rhodovibrio salinarum</name>
    <dbReference type="NCBI Taxonomy" id="1087"/>
    <lineage>
        <taxon>Bacteria</taxon>
        <taxon>Pseudomonadati</taxon>
        <taxon>Pseudomonadota</taxon>
        <taxon>Alphaproteobacteria</taxon>
        <taxon>Rhodospirillales</taxon>
        <taxon>Rhodovibrionaceae</taxon>
        <taxon>Rhodovibrio</taxon>
    </lineage>
</organism>
<evidence type="ECO:0000313" key="2">
    <source>
        <dbReference type="Proteomes" id="UP000778970"/>
    </source>
</evidence>
<dbReference type="Proteomes" id="UP000778970">
    <property type="component" value="Unassembled WGS sequence"/>
</dbReference>
<dbReference type="RefSeq" id="WP_027289718.1">
    <property type="nucleotide sequence ID" value="NZ_NRRE01000035.1"/>
</dbReference>
<proteinExistence type="predicted"/>
<keyword evidence="2" id="KW-1185">Reference proteome</keyword>
<comment type="caution">
    <text evidence="1">The sequence shown here is derived from an EMBL/GenBank/DDBJ whole genome shotgun (WGS) entry which is preliminary data.</text>
</comment>
<evidence type="ECO:0008006" key="3">
    <source>
        <dbReference type="Google" id="ProtNLM"/>
    </source>
</evidence>
<gene>
    <name evidence="1" type="ORF">CKO21_18345</name>
</gene>
<reference evidence="1" key="2">
    <citation type="journal article" date="2020" name="Microorganisms">
        <title>Osmotic Adaptation and Compatible Solute Biosynthesis of Phototrophic Bacteria as Revealed from Genome Analyses.</title>
        <authorList>
            <person name="Imhoff J.F."/>
            <person name="Rahn T."/>
            <person name="Kunzel S."/>
            <person name="Keller A."/>
            <person name="Neulinger S.C."/>
        </authorList>
    </citation>
    <scope>NUCLEOTIDE SEQUENCE</scope>
    <source>
        <strain evidence="1">DSM 9154</strain>
    </source>
</reference>
<sequence>MVRRVPTRLKLSRHEVDALFRRRYTPPGLLAAVDRDLGPVLAQPAGVGQGYRLGEHVLMVLGLFDTYFAHRDLLPSPVDPDFMRLILLLHDIGKPAAIANGNKADQHDFNRVDAGHVLDRLLFPRAAVRRAQALVGRDPIGHLIKTGATLAAAESIRAGANEADLDPLAFLAWIELYFCCDAGSYTLHGGGKPGLDRLFVFDPPARRMGLAPDPRARVDAVARALAGSAAEVWRQTGAGLPPLTA</sequence>
<accession>A0A934QN30</accession>
<protein>
    <recommendedName>
        <fullName evidence="3">HD domain-containing protein</fullName>
    </recommendedName>
</protein>
<reference evidence="1" key="1">
    <citation type="submission" date="2017-08" db="EMBL/GenBank/DDBJ databases">
        <authorList>
            <person name="Imhoff J.F."/>
            <person name="Rahn T."/>
            <person name="Kuenzel S."/>
            <person name="Neulinger S.C."/>
        </authorList>
    </citation>
    <scope>NUCLEOTIDE SEQUENCE</scope>
    <source>
        <strain evidence="1">DSM 9154</strain>
    </source>
</reference>
<dbReference type="EMBL" id="NRRE01000035">
    <property type="protein sequence ID" value="MBK1699210.1"/>
    <property type="molecule type" value="Genomic_DNA"/>
</dbReference>